<accession>A0ACC1AVX5</accession>
<evidence type="ECO:0000313" key="1">
    <source>
        <dbReference type="EMBL" id="KAJ0090798.1"/>
    </source>
</evidence>
<sequence>MDAVRPILVMLMAIGLVSNLQNGWPFSLLKSDDLRASDELVRRLRIPEHTKMFNKVQCEEIELGDKGDNSVPTSLSGVIERGFVDRIAYENVAGNLILREIFGIGFNGLFLAAKRAAKEIDLDLFGLRLRPPNSNFDLSKEFQLRCGYSIPSFAQSIYPLLLDLRDIIADLPSMSRALALAQKMFLM</sequence>
<reference evidence="2" key="1">
    <citation type="journal article" date="2023" name="G3 (Bethesda)">
        <title>Genome assembly and association tests identify interacting loci associated with vigor, precocity, and sex in interspecific pistachio rootstocks.</title>
        <authorList>
            <person name="Palmer W."/>
            <person name="Jacygrad E."/>
            <person name="Sagayaradj S."/>
            <person name="Cavanaugh K."/>
            <person name="Han R."/>
            <person name="Bertier L."/>
            <person name="Beede B."/>
            <person name="Kafkas S."/>
            <person name="Golino D."/>
            <person name="Preece J."/>
            <person name="Michelmore R."/>
        </authorList>
    </citation>
    <scope>NUCLEOTIDE SEQUENCE [LARGE SCALE GENOMIC DNA]</scope>
</reference>
<evidence type="ECO:0000313" key="2">
    <source>
        <dbReference type="Proteomes" id="UP001164250"/>
    </source>
</evidence>
<proteinExistence type="predicted"/>
<name>A0ACC1AVX5_9ROSI</name>
<dbReference type="Proteomes" id="UP001164250">
    <property type="component" value="Chromosome 8"/>
</dbReference>
<keyword evidence="2" id="KW-1185">Reference proteome</keyword>
<organism evidence="1 2">
    <name type="scientific">Pistacia atlantica</name>
    <dbReference type="NCBI Taxonomy" id="434234"/>
    <lineage>
        <taxon>Eukaryota</taxon>
        <taxon>Viridiplantae</taxon>
        <taxon>Streptophyta</taxon>
        <taxon>Embryophyta</taxon>
        <taxon>Tracheophyta</taxon>
        <taxon>Spermatophyta</taxon>
        <taxon>Magnoliopsida</taxon>
        <taxon>eudicotyledons</taxon>
        <taxon>Gunneridae</taxon>
        <taxon>Pentapetalae</taxon>
        <taxon>rosids</taxon>
        <taxon>malvids</taxon>
        <taxon>Sapindales</taxon>
        <taxon>Anacardiaceae</taxon>
        <taxon>Pistacia</taxon>
    </lineage>
</organism>
<protein>
    <submittedName>
        <fullName evidence="1">Uncharacterized protein</fullName>
    </submittedName>
</protein>
<comment type="caution">
    <text evidence="1">The sequence shown here is derived from an EMBL/GenBank/DDBJ whole genome shotgun (WGS) entry which is preliminary data.</text>
</comment>
<dbReference type="EMBL" id="CM047904">
    <property type="protein sequence ID" value="KAJ0090798.1"/>
    <property type="molecule type" value="Genomic_DNA"/>
</dbReference>
<gene>
    <name evidence="1" type="ORF">Patl1_14710</name>
</gene>